<feature type="transmembrane region" description="Helical" evidence="2">
    <location>
        <begin position="42"/>
        <end position="63"/>
    </location>
</feature>
<feature type="region of interest" description="Disordered" evidence="1">
    <location>
        <begin position="73"/>
        <end position="141"/>
    </location>
</feature>
<accession>A0A248UEF1</accession>
<protein>
    <recommendedName>
        <fullName evidence="5">Transmembrane protein</fullName>
    </recommendedName>
</protein>
<sequence>MKNMTKRSRNRREEVILADLAAEVEAATASETKKPQSQVDRYLKIAAITLAVGCAMLPFITYLQRVDLSPDKKADSKIVDPLDRSEQKTVKSFPSFRPNDQVAPNESIDTTTTGSVMSNGKGLPGTGAGNGGDGNGEGQSLPKPVFALREVVGGMAMIEDTSGYWFVEKGSLLPDGSHLVSIGRGNQAGTWKLTTSAGDVIELRK</sequence>
<keyword evidence="2" id="KW-0812">Transmembrane</keyword>
<dbReference type="OrthoDB" id="7926359at2"/>
<name>A0A248UEF1_9HYPH</name>
<keyword evidence="2" id="KW-1133">Transmembrane helix</keyword>
<feature type="compositionally biased region" description="Polar residues" evidence="1">
    <location>
        <begin position="102"/>
        <end position="118"/>
    </location>
</feature>
<feature type="compositionally biased region" description="Gly residues" evidence="1">
    <location>
        <begin position="122"/>
        <end position="137"/>
    </location>
</feature>
<dbReference type="Proteomes" id="UP000215256">
    <property type="component" value="Chromosome 2"/>
</dbReference>
<evidence type="ECO:0000313" key="3">
    <source>
        <dbReference type="EMBL" id="ASV84781.1"/>
    </source>
</evidence>
<proteinExistence type="predicted"/>
<evidence type="ECO:0008006" key="5">
    <source>
        <dbReference type="Google" id="ProtNLM"/>
    </source>
</evidence>
<evidence type="ECO:0000256" key="2">
    <source>
        <dbReference type="SAM" id="Phobius"/>
    </source>
</evidence>
<evidence type="ECO:0000256" key="1">
    <source>
        <dbReference type="SAM" id="MobiDB-lite"/>
    </source>
</evidence>
<evidence type="ECO:0000313" key="4">
    <source>
        <dbReference type="Proteomes" id="UP000215256"/>
    </source>
</evidence>
<dbReference type="KEGG" id="och:CES85_5577"/>
<reference evidence="3 4" key="1">
    <citation type="submission" date="2017-07" db="EMBL/GenBank/DDBJ databases">
        <title>Phylogenetic study on the rhizospheric bacterium Ochrobactrum sp. A44.</title>
        <authorList>
            <person name="Krzyzanowska D.M."/>
            <person name="Ossowicki A."/>
            <person name="Rajewska M."/>
            <person name="Maciag T."/>
            <person name="Kaczynski Z."/>
            <person name="Czerwicka M."/>
            <person name="Jafra S."/>
        </authorList>
    </citation>
    <scope>NUCLEOTIDE SEQUENCE [LARGE SCALE GENOMIC DNA]</scope>
    <source>
        <strain evidence="3 4">A44</strain>
    </source>
</reference>
<feature type="compositionally biased region" description="Basic and acidic residues" evidence="1">
    <location>
        <begin position="73"/>
        <end position="89"/>
    </location>
</feature>
<keyword evidence="2" id="KW-0472">Membrane</keyword>
<dbReference type="AlphaFoldDB" id="A0A248UEF1"/>
<gene>
    <name evidence="3" type="ORF">CES85_5577</name>
</gene>
<organism evidence="3 4">
    <name type="scientific">Ochrobactrum quorumnocens</name>
    <dbReference type="NCBI Taxonomy" id="271865"/>
    <lineage>
        <taxon>Bacteria</taxon>
        <taxon>Pseudomonadati</taxon>
        <taxon>Pseudomonadota</taxon>
        <taxon>Alphaproteobacteria</taxon>
        <taxon>Hyphomicrobiales</taxon>
        <taxon>Brucellaceae</taxon>
        <taxon>Brucella/Ochrobactrum group</taxon>
        <taxon>Ochrobactrum</taxon>
    </lineage>
</organism>
<dbReference type="EMBL" id="CP022603">
    <property type="protein sequence ID" value="ASV84781.1"/>
    <property type="molecule type" value="Genomic_DNA"/>
</dbReference>